<accession>A0ABP7MWS9</accession>
<dbReference type="Gene3D" id="3.40.50.1820">
    <property type="entry name" value="alpha/beta hydrolase"/>
    <property type="match status" value="1"/>
</dbReference>
<comment type="caution">
    <text evidence="2">The sequence shown here is derived from an EMBL/GenBank/DDBJ whole genome shotgun (WGS) entry which is preliminary data.</text>
</comment>
<dbReference type="EMBL" id="BAABAJ010000016">
    <property type="protein sequence ID" value="GAA3931473.1"/>
    <property type="molecule type" value="Genomic_DNA"/>
</dbReference>
<dbReference type="Pfam" id="PF12697">
    <property type="entry name" value="Abhydrolase_6"/>
    <property type="match status" value="1"/>
</dbReference>
<dbReference type="PANTHER" id="PTHR43798">
    <property type="entry name" value="MONOACYLGLYCEROL LIPASE"/>
    <property type="match status" value="1"/>
</dbReference>
<evidence type="ECO:0000313" key="3">
    <source>
        <dbReference type="Proteomes" id="UP001501000"/>
    </source>
</evidence>
<protein>
    <submittedName>
        <fullName evidence="2">Alpha/beta hydrolase</fullName>
    </submittedName>
</protein>
<dbReference type="Proteomes" id="UP001501000">
    <property type="component" value="Unassembled WGS sequence"/>
</dbReference>
<keyword evidence="3" id="KW-1185">Reference proteome</keyword>
<dbReference type="InterPro" id="IPR029058">
    <property type="entry name" value="AB_hydrolase_fold"/>
</dbReference>
<keyword evidence="2" id="KW-0378">Hydrolase</keyword>
<dbReference type="GO" id="GO:0016787">
    <property type="term" value="F:hydrolase activity"/>
    <property type="evidence" value="ECO:0007669"/>
    <property type="project" value="UniProtKB-KW"/>
</dbReference>
<sequence>MTGPVCTGMDEVDTTLSRVRGRVTSRDGTRIAYERYGDGDGRGPAVVLVSGALRTAASERPLARLLARDLTVVTYDRRGRGASGDTAPYAVQREIEDLAAVVEAAGPGVALHGTDTGGALALAAAAAGVPVGAVSLYEPPYAAEAADRRRGAAGLLARGRRAAALDAFLADGIVRMEPRPVLEALAHTLAYEDAVMGDGTVPVVHARVLVVDGGASPAATRRAARDVTAALPRARHRTLTGQTHEVAPHVLAPVLSAFLRECAAETAEAA</sequence>
<evidence type="ECO:0000259" key="1">
    <source>
        <dbReference type="Pfam" id="PF12697"/>
    </source>
</evidence>
<dbReference type="SUPFAM" id="SSF53474">
    <property type="entry name" value="alpha/beta-Hydrolases"/>
    <property type="match status" value="1"/>
</dbReference>
<organism evidence="2 3">
    <name type="scientific">Streptomyces gulbargensis</name>
    <dbReference type="NCBI Taxonomy" id="364901"/>
    <lineage>
        <taxon>Bacteria</taxon>
        <taxon>Bacillati</taxon>
        <taxon>Actinomycetota</taxon>
        <taxon>Actinomycetes</taxon>
        <taxon>Kitasatosporales</taxon>
        <taxon>Streptomycetaceae</taxon>
        <taxon>Streptomyces</taxon>
    </lineage>
</organism>
<evidence type="ECO:0000313" key="2">
    <source>
        <dbReference type="EMBL" id="GAA3931473.1"/>
    </source>
</evidence>
<name>A0ABP7MWS9_9ACTN</name>
<reference evidence="3" key="1">
    <citation type="journal article" date="2019" name="Int. J. Syst. Evol. Microbiol.">
        <title>The Global Catalogue of Microorganisms (GCM) 10K type strain sequencing project: providing services to taxonomists for standard genome sequencing and annotation.</title>
        <authorList>
            <consortium name="The Broad Institute Genomics Platform"/>
            <consortium name="The Broad Institute Genome Sequencing Center for Infectious Disease"/>
            <person name="Wu L."/>
            <person name="Ma J."/>
        </authorList>
    </citation>
    <scope>NUCLEOTIDE SEQUENCE [LARGE SCALE GENOMIC DNA]</scope>
    <source>
        <strain evidence="3">JCM 16956</strain>
    </source>
</reference>
<dbReference type="InterPro" id="IPR050266">
    <property type="entry name" value="AB_hydrolase_sf"/>
</dbReference>
<gene>
    <name evidence="2" type="ORF">GCM10022244_45380</name>
</gene>
<dbReference type="PANTHER" id="PTHR43798:SF33">
    <property type="entry name" value="HYDROLASE, PUTATIVE (AFU_ORTHOLOGUE AFUA_2G14860)-RELATED"/>
    <property type="match status" value="1"/>
</dbReference>
<proteinExistence type="predicted"/>
<dbReference type="InterPro" id="IPR000073">
    <property type="entry name" value="AB_hydrolase_1"/>
</dbReference>
<feature type="domain" description="AB hydrolase-1" evidence="1">
    <location>
        <begin position="46"/>
        <end position="249"/>
    </location>
</feature>